<keyword evidence="5" id="KW-1185">Reference proteome</keyword>
<dbReference type="Proteomes" id="UP000734854">
    <property type="component" value="Unassembled WGS sequence"/>
</dbReference>
<organism evidence="4 5">
    <name type="scientific">Zingiber officinale</name>
    <name type="common">Ginger</name>
    <name type="synonym">Amomum zingiber</name>
    <dbReference type="NCBI Taxonomy" id="94328"/>
    <lineage>
        <taxon>Eukaryota</taxon>
        <taxon>Viridiplantae</taxon>
        <taxon>Streptophyta</taxon>
        <taxon>Embryophyta</taxon>
        <taxon>Tracheophyta</taxon>
        <taxon>Spermatophyta</taxon>
        <taxon>Magnoliopsida</taxon>
        <taxon>Liliopsida</taxon>
        <taxon>Zingiberales</taxon>
        <taxon>Zingiberaceae</taxon>
        <taxon>Zingiber</taxon>
    </lineage>
</organism>
<accession>A0A8J5L1U6</accession>
<evidence type="ECO:0000256" key="1">
    <source>
        <dbReference type="ARBA" id="ARBA00009856"/>
    </source>
</evidence>
<sequence length="509" mass="56164">MAETKMTLKLLVDKSSDQVLFAEAGKDVVDFLLGLLNLPLSAVIKLVTEQDTMVGSIANLYQTVHTLEESYYQSSHSKSAILKVANSHPPSISSKGLLLIGNSAVGTEGYVKGVVTYTITDDLIVTPMSSISSITILNRLHVKNLAALQEQTVTLGLEQGLKLLKASLQSKTVLTDVFLSQQENPNRYAAVPGAGFMAPEIPNPNSAGDWTIVSRRRRGRLKPHPPKNQLTAVHRSPEDPPSPWFPLDPFVDQELQSKMLRRMESTIQRLDGSPFYRRFLHRLRGPLVQRGLARALSSASEMRMVVYGVGSIESSAPSRFQLALAVLLRRDLGPSVPSLEVFDPVLSATECAVLAALGGTVIPVDERGRREASEPTLFYMPHCEASLYDGLLEVNWRPSCLNRMVVLGNSFTAYDQYVELGRSAASAAVEMAARRLLHTKQDEEDGIFKAFHDTSWHFFELDDEANLDFLKQGQAKICVRKAPRFEITTALLAISEHRDGNFGVTSEDF</sequence>
<proteinExistence type="inferred from homology"/>
<dbReference type="PANTHER" id="PTHR28626:SF3">
    <property type="entry name" value="SRR1-LIKE PROTEIN"/>
    <property type="match status" value="1"/>
</dbReference>
<protein>
    <recommendedName>
        <fullName evidence="3">SRR1-like domain-containing protein</fullName>
    </recommendedName>
</protein>
<dbReference type="GO" id="GO:0005737">
    <property type="term" value="C:cytoplasm"/>
    <property type="evidence" value="ECO:0007669"/>
    <property type="project" value="TreeGrafter"/>
</dbReference>
<comment type="similarity">
    <text evidence="1">Belongs to the SRR1 family.</text>
</comment>
<dbReference type="GO" id="GO:0005634">
    <property type="term" value="C:nucleus"/>
    <property type="evidence" value="ECO:0007669"/>
    <property type="project" value="TreeGrafter"/>
</dbReference>
<evidence type="ECO:0000259" key="3">
    <source>
        <dbReference type="Pfam" id="PF07985"/>
    </source>
</evidence>
<dbReference type="InterPro" id="IPR012942">
    <property type="entry name" value="SRR1-like"/>
</dbReference>
<gene>
    <name evidence="4" type="ORF">ZIOFF_045917</name>
</gene>
<name>A0A8J5L1U6_ZINOF</name>
<dbReference type="InterPro" id="IPR040044">
    <property type="entry name" value="SRR1L"/>
</dbReference>
<reference evidence="4 5" key="1">
    <citation type="submission" date="2020-08" db="EMBL/GenBank/DDBJ databases">
        <title>Plant Genome Project.</title>
        <authorList>
            <person name="Zhang R.-G."/>
        </authorList>
    </citation>
    <scope>NUCLEOTIDE SEQUENCE [LARGE SCALE GENOMIC DNA]</scope>
    <source>
        <tissue evidence="4">Rhizome</tissue>
    </source>
</reference>
<feature type="domain" description="SRR1-like" evidence="3">
    <location>
        <begin position="296"/>
        <end position="458"/>
    </location>
</feature>
<dbReference type="InterPro" id="IPR007750">
    <property type="entry name" value="DUF674"/>
</dbReference>
<evidence type="ECO:0000313" key="5">
    <source>
        <dbReference type="Proteomes" id="UP000734854"/>
    </source>
</evidence>
<evidence type="ECO:0000256" key="2">
    <source>
        <dbReference type="SAM" id="MobiDB-lite"/>
    </source>
</evidence>
<dbReference type="AlphaFoldDB" id="A0A8J5L1U6"/>
<feature type="region of interest" description="Disordered" evidence="2">
    <location>
        <begin position="219"/>
        <end position="244"/>
    </location>
</feature>
<dbReference type="Pfam" id="PF07985">
    <property type="entry name" value="SRR1"/>
    <property type="match status" value="1"/>
</dbReference>
<dbReference type="PANTHER" id="PTHR28626">
    <property type="entry name" value="SRR1-LIKE PROTEIN"/>
    <property type="match status" value="1"/>
</dbReference>
<dbReference type="Pfam" id="PF05056">
    <property type="entry name" value="DUF674"/>
    <property type="match status" value="2"/>
</dbReference>
<dbReference type="EMBL" id="JACMSC010000012">
    <property type="protein sequence ID" value="KAG6498011.1"/>
    <property type="molecule type" value="Genomic_DNA"/>
</dbReference>
<evidence type="ECO:0000313" key="4">
    <source>
        <dbReference type="EMBL" id="KAG6498011.1"/>
    </source>
</evidence>
<comment type="caution">
    <text evidence="4">The sequence shown here is derived from an EMBL/GenBank/DDBJ whole genome shotgun (WGS) entry which is preliminary data.</text>
</comment>